<feature type="transmembrane region" description="Helical" evidence="1">
    <location>
        <begin position="129"/>
        <end position="150"/>
    </location>
</feature>
<feature type="transmembrane region" description="Helical" evidence="1">
    <location>
        <begin position="397"/>
        <end position="414"/>
    </location>
</feature>
<keyword evidence="1" id="KW-0472">Membrane</keyword>
<organism evidence="2 3">
    <name type="scientific">Halomonas aestuarii</name>
    <dbReference type="NCBI Taxonomy" id="1897729"/>
    <lineage>
        <taxon>Bacteria</taxon>
        <taxon>Pseudomonadati</taxon>
        <taxon>Pseudomonadota</taxon>
        <taxon>Gammaproteobacteria</taxon>
        <taxon>Oceanospirillales</taxon>
        <taxon>Halomonadaceae</taxon>
        <taxon>Halomonas</taxon>
    </lineage>
</organism>
<proteinExistence type="predicted"/>
<feature type="transmembrane region" description="Helical" evidence="1">
    <location>
        <begin position="156"/>
        <end position="178"/>
    </location>
</feature>
<feature type="transmembrane region" description="Helical" evidence="1">
    <location>
        <begin position="307"/>
        <end position="324"/>
    </location>
</feature>
<feature type="transmembrane region" description="Helical" evidence="1">
    <location>
        <begin position="450"/>
        <end position="472"/>
    </location>
</feature>
<dbReference type="Proteomes" id="UP000181985">
    <property type="component" value="Chromosome"/>
</dbReference>
<feature type="transmembrane region" description="Helical" evidence="1">
    <location>
        <begin position="283"/>
        <end position="301"/>
    </location>
</feature>
<feature type="transmembrane region" description="Helical" evidence="1">
    <location>
        <begin position="254"/>
        <end position="276"/>
    </location>
</feature>
<dbReference type="AlphaFoldDB" id="A0A1J0VIR3"/>
<feature type="transmembrane region" description="Helical" evidence="1">
    <location>
        <begin position="336"/>
        <end position="358"/>
    </location>
</feature>
<sequence length="548" mass="58286">MTSPYWLLPAFLLLSFQLRVADTLSFHAALACVPLAALAGDRHGWRGVGMVVVGGLLLPFGLFMLAGGFPAEPGLYLVAIALAALLAARWPMPDLSGGFRPGFGFLAALVLLPLHVMVARERLDSGLDVMVIVSLLPLLFFLLFLLGWAQAPAPPVLGPLGLATAAGIALAMLDGTVLDLPGRLHYRLDSPADFLTGAACFLAGRYGHTLLEERTSGTALPRWPLATLALLLVLWGGYPAWHALVTLAGERGDLIQSLAPVGSNLALPLAALLAGWRYRRRGILGVMAIAAAVEVAGVLLAWSSANLGTLVVAFAFGALGHGLRDRRDGTRTPWPSGSWFGLALVGAVSLPLILGLEVDEPRDLLVLALALATILVLPFALRALLRRAGLWLSDAARRGWLAVTGLVLLVLGLLPHLKEALAAVGAVAAMVWFGMLGLGEGSGWRSGEALMMGIGVLFYLAMLLTALAALLARLPAVLDSGRELIRWLRPRRQPGHPMATDGIRETVETPTDAMAWLPRLARWVGWVRNGLVLIAVVVTLLLLMDEFW</sequence>
<keyword evidence="1" id="KW-0812">Transmembrane</keyword>
<accession>A0A1J0VIR3</accession>
<protein>
    <submittedName>
        <fullName evidence="2">Uncharacterized protein</fullName>
    </submittedName>
</protein>
<feature type="transmembrane region" description="Helical" evidence="1">
    <location>
        <begin position="98"/>
        <end position="117"/>
    </location>
</feature>
<feature type="transmembrane region" description="Helical" evidence="1">
    <location>
        <begin position="223"/>
        <end position="242"/>
    </location>
</feature>
<feature type="transmembrane region" description="Helical" evidence="1">
    <location>
        <begin position="420"/>
        <end position="438"/>
    </location>
</feature>
<dbReference type="KEGG" id="hsi:BOX17_13650"/>
<evidence type="ECO:0000313" key="3">
    <source>
        <dbReference type="Proteomes" id="UP000181985"/>
    </source>
</evidence>
<reference evidence="3" key="1">
    <citation type="submission" date="2016-11" db="EMBL/GenBank/DDBJ databases">
        <title>Halolamina sediminis sp. nov., an extremely halophilic archaeon isolated from solar salt.</title>
        <authorList>
            <person name="Koh H.-W."/>
            <person name="Rani S."/>
            <person name="Park S.-J."/>
        </authorList>
    </citation>
    <scope>NUCLEOTIDE SEQUENCE [LARGE SCALE GENOMIC DNA]</scope>
    <source>
        <strain evidence="3">Hb3</strain>
    </source>
</reference>
<evidence type="ECO:0000256" key="1">
    <source>
        <dbReference type="SAM" id="Phobius"/>
    </source>
</evidence>
<name>A0A1J0VIR3_9GAMM</name>
<evidence type="ECO:0000313" key="2">
    <source>
        <dbReference type="EMBL" id="APE31906.1"/>
    </source>
</evidence>
<feature type="transmembrane region" description="Helical" evidence="1">
    <location>
        <begin position="364"/>
        <end position="385"/>
    </location>
</feature>
<feature type="transmembrane region" description="Helical" evidence="1">
    <location>
        <begin position="523"/>
        <end position="543"/>
    </location>
</feature>
<keyword evidence="3" id="KW-1185">Reference proteome</keyword>
<dbReference type="EMBL" id="CP018139">
    <property type="protein sequence ID" value="APE31906.1"/>
    <property type="molecule type" value="Genomic_DNA"/>
</dbReference>
<feature type="transmembrane region" description="Helical" evidence="1">
    <location>
        <begin position="74"/>
        <end position="92"/>
    </location>
</feature>
<gene>
    <name evidence="2" type="ORF">BOX17_13650</name>
</gene>
<feature type="transmembrane region" description="Helical" evidence="1">
    <location>
        <begin position="45"/>
        <end position="67"/>
    </location>
</feature>
<keyword evidence="1" id="KW-1133">Transmembrane helix</keyword>